<dbReference type="Gene3D" id="2.60.40.10">
    <property type="entry name" value="Immunoglobulins"/>
    <property type="match status" value="1"/>
</dbReference>
<dbReference type="InterPro" id="IPR017853">
    <property type="entry name" value="GH"/>
</dbReference>
<dbReference type="PANTHER" id="PTHR43651:SF3">
    <property type="entry name" value="1,4-ALPHA-GLUCAN-BRANCHING ENZYME"/>
    <property type="match status" value="1"/>
</dbReference>
<dbReference type="UniPathway" id="UPA00164"/>
<feature type="active site" description="Nucleophile" evidence="10 11">
    <location>
        <position position="314"/>
    </location>
</feature>
<dbReference type="SUPFAM" id="SSF51011">
    <property type="entry name" value="Glycosyl hydrolase domain"/>
    <property type="match status" value="1"/>
</dbReference>
<dbReference type="OrthoDB" id="9800174at2"/>
<dbReference type="GO" id="GO:0005829">
    <property type="term" value="C:cytosol"/>
    <property type="evidence" value="ECO:0007669"/>
    <property type="project" value="TreeGrafter"/>
</dbReference>
<dbReference type="InterPro" id="IPR004193">
    <property type="entry name" value="Glyco_hydro_13_N"/>
</dbReference>
<evidence type="ECO:0000256" key="7">
    <source>
        <dbReference type="ARBA" id="ARBA00022679"/>
    </source>
</evidence>
<dbReference type="HAMAP" id="MF_00685">
    <property type="entry name" value="GlgB"/>
    <property type="match status" value="1"/>
</dbReference>
<dbReference type="CDD" id="cd02855">
    <property type="entry name" value="E_set_GBE_prok_N"/>
    <property type="match status" value="1"/>
</dbReference>
<dbReference type="Pfam" id="PF02922">
    <property type="entry name" value="CBM_48"/>
    <property type="match status" value="1"/>
</dbReference>
<dbReference type="PANTHER" id="PTHR43651">
    <property type="entry name" value="1,4-ALPHA-GLUCAN-BRANCHING ENZYME"/>
    <property type="match status" value="1"/>
</dbReference>
<dbReference type="InterPro" id="IPR006407">
    <property type="entry name" value="GlgB"/>
</dbReference>
<evidence type="ECO:0000313" key="13">
    <source>
        <dbReference type="EMBL" id="OPJ57058.1"/>
    </source>
</evidence>
<dbReference type="Proteomes" id="UP000190140">
    <property type="component" value="Unassembled WGS sequence"/>
</dbReference>
<organism evidence="13 14">
    <name type="scientific">Alkalithermobacter paradoxus</name>
    <dbReference type="NCBI Taxonomy" id="29349"/>
    <lineage>
        <taxon>Bacteria</taxon>
        <taxon>Bacillati</taxon>
        <taxon>Bacillota</taxon>
        <taxon>Clostridia</taxon>
        <taxon>Peptostreptococcales</taxon>
        <taxon>Tepidibacteraceae</taxon>
        <taxon>Alkalithermobacter</taxon>
    </lineage>
</organism>
<accession>A0A1V4IAM8</accession>
<dbReference type="InterPro" id="IPR006047">
    <property type="entry name" value="GH13_cat_dom"/>
</dbReference>
<comment type="subunit">
    <text evidence="10">Monomer.</text>
</comment>
<dbReference type="Gene3D" id="2.60.40.1180">
    <property type="entry name" value="Golgi alpha-mannosidase II"/>
    <property type="match status" value="1"/>
</dbReference>
<keyword evidence="14" id="KW-1185">Reference proteome</keyword>
<dbReference type="GO" id="GO:0004553">
    <property type="term" value="F:hydrolase activity, hydrolyzing O-glycosyl compounds"/>
    <property type="evidence" value="ECO:0007669"/>
    <property type="project" value="InterPro"/>
</dbReference>
<comment type="pathway">
    <text evidence="3 10">Glycan biosynthesis; glycogen biosynthesis.</text>
</comment>
<evidence type="ECO:0000256" key="2">
    <source>
        <dbReference type="ARBA" id="ARBA00002953"/>
    </source>
</evidence>
<dbReference type="STRING" id="29349.CLOTH_03400"/>
<dbReference type="InterPro" id="IPR037439">
    <property type="entry name" value="Branching_enzy"/>
</dbReference>
<dbReference type="InterPro" id="IPR044143">
    <property type="entry name" value="GlgB_N_E_set_prok"/>
</dbReference>
<keyword evidence="9 10" id="KW-0119">Carbohydrate metabolism</keyword>
<evidence type="ECO:0000256" key="4">
    <source>
        <dbReference type="ARBA" id="ARBA00009000"/>
    </source>
</evidence>
<dbReference type="InterPro" id="IPR013780">
    <property type="entry name" value="Glyco_hydro_b"/>
</dbReference>
<dbReference type="GO" id="GO:0043169">
    <property type="term" value="F:cation binding"/>
    <property type="evidence" value="ECO:0007669"/>
    <property type="project" value="InterPro"/>
</dbReference>
<gene>
    <name evidence="10 13" type="primary">glgB</name>
    <name evidence="13" type="ORF">CLOTH_03400</name>
</gene>
<dbReference type="Gene3D" id="3.20.20.80">
    <property type="entry name" value="Glycosidases"/>
    <property type="match status" value="1"/>
</dbReference>
<comment type="function">
    <text evidence="2 10">Catalyzes the formation of the alpha-1,6-glucosidic linkages in glycogen by scission of a 1,4-alpha-linked oligosaccharide from growing alpha-1,4-glucan chains and the subsequent attachment of the oligosaccharide to the alpha-1,6 position.</text>
</comment>
<dbReference type="EMBL" id="MZGW01000001">
    <property type="protein sequence ID" value="OPJ57058.1"/>
    <property type="molecule type" value="Genomic_DNA"/>
</dbReference>
<comment type="caution">
    <text evidence="13">The sequence shown here is derived from an EMBL/GenBank/DDBJ whole genome shotgun (WGS) entry which is preliminary data.</text>
</comment>
<evidence type="ECO:0000256" key="1">
    <source>
        <dbReference type="ARBA" id="ARBA00000826"/>
    </source>
</evidence>
<keyword evidence="7 10" id="KW-0808">Transferase</keyword>
<name>A0A1V4IAM8_9FIRM</name>
<dbReference type="InterPro" id="IPR014756">
    <property type="entry name" value="Ig_E-set"/>
</dbReference>
<dbReference type="PIRSF" id="PIRSF000463">
    <property type="entry name" value="GlgB"/>
    <property type="match status" value="1"/>
</dbReference>
<dbReference type="NCBIfam" id="NF003811">
    <property type="entry name" value="PRK05402.1"/>
    <property type="match status" value="1"/>
</dbReference>
<dbReference type="GO" id="GO:0005978">
    <property type="term" value="P:glycogen biosynthetic process"/>
    <property type="evidence" value="ECO:0007669"/>
    <property type="project" value="UniProtKB-UniRule"/>
</dbReference>
<comment type="similarity">
    <text evidence="4 10">Belongs to the glycosyl hydrolase 13 family. GlgB subfamily.</text>
</comment>
<feature type="active site" description="Proton donor" evidence="10 11">
    <location>
        <position position="367"/>
    </location>
</feature>
<dbReference type="GO" id="GO:0003844">
    <property type="term" value="F:1,4-alpha-glucan branching enzyme activity"/>
    <property type="evidence" value="ECO:0007669"/>
    <property type="project" value="UniProtKB-UniRule"/>
</dbReference>
<dbReference type="AlphaFoldDB" id="A0A1V4IAM8"/>
<dbReference type="SUPFAM" id="SSF51445">
    <property type="entry name" value="(Trans)glycosidases"/>
    <property type="match status" value="1"/>
</dbReference>
<dbReference type="Pfam" id="PF02806">
    <property type="entry name" value="Alpha-amylase_C"/>
    <property type="match status" value="1"/>
</dbReference>
<dbReference type="EC" id="2.4.1.18" evidence="10"/>
<dbReference type="NCBIfam" id="NF008967">
    <property type="entry name" value="PRK12313.1"/>
    <property type="match status" value="1"/>
</dbReference>
<evidence type="ECO:0000256" key="3">
    <source>
        <dbReference type="ARBA" id="ARBA00004964"/>
    </source>
</evidence>
<evidence type="ECO:0000313" key="14">
    <source>
        <dbReference type="Proteomes" id="UP000190140"/>
    </source>
</evidence>
<dbReference type="CDD" id="cd11322">
    <property type="entry name" value="AmyAc_Glg_BE"/>
    <property type="match status" value="1"/>
</dbReference>
<evidence type="ECO:0000256" key="5">
    <source>
        <dbReference type="ARBA" id="ARBA00022600"/>
    </source>
</evidence>
<evidence type="ECO:0000256" key="8">
    <source>
        <dbReference type="ARBA" id="ARBA00023056"/>
    </source>
</evidence>
<dbReference type="NCBIfam" id="TIGR01515">
    <property type="entry name" value="branching_enzym"/>
    <property type="match status" value="1"/>
</dbReference>
<dbReference type="FunFam" id="3.20.20.80:FF:000003">
    <property type="entry name" value="1,4-alpha-glucan branching enzyme GlgB"/>
    <property type="match status" value="1"/>
</dbReference>
<evidence type="ECO:0000256" key="6">
    <source>
        <dbReference type="ARBA" id="ARBA00022676"/>
    </source>
</evidence>
<dbReference type="SUPFAM" id="SSF81296">
    <property type="entry name" value="E set domains"/>
    <property type="match status" value="1"/>
</dbReference>
<comment type="catalytic activity">
    <reaction evidence="1 10">
        <text>Transfers a segment of a (1-&gt;4)-alpha-D-glucan chain to a primary hydroxy group in a similar glucan chain.</text>
        <dbReference type="EC" id="2.4.1.18"/>
    </reaction>
</comment>
<keyword evidence="8 10" id="KW-0320">Glycogen biosynthesis</keyword>
<evidence type="ECO:0000259" key="12">
    <source>
        <dbReference type="SMART" id="SM00642"/>
    </source>
</evidence>
<dbReference type="SMART" id="SM00642">
    <property type="entry name" value="Aamy"/>
    <property type="match status" value="1"/>
</dbReference>
<evidence type="ECO:0000256" key="10">
    <source>
        <dbReference type="HAMAP-Rule" id="MF_00685"/>
    </source>
</evidence>
<feature type="domain" description="Glycosyl hydrolase family 13 catalytic" evidence="12">
    <location>
        <begin position="157"/>
        <end position="507"/>
    </location>
</feature>
<dbReference type="InterPro" id="IPR006048">
    <property type="entry name" value="A-amylase/branching_C"/>
</dbReference>
<evidence type="ECO:0000256" key="9">
    <source>
        <dbReference type="ARBA" id="ARBA00023277"/>
    </source>
</evidence>
<sequence>MKKYKAYYLPKYFLDTKLFCQGKSYKSYEYLGSHIINSSVFNGVSFTLFAPNAQSVSVVGDFNNWNGNIHKMKKIDDTGIWHIVISDLDEGDIYKYEICTKDNGVILKADPYSYFSQLRPDTASIIKSLDRYKWNDDKWMNSRNKEDIHKSPMFIYELHLGSWRRKESGDFYNYREIADELVDYVLSNGYSHIELLPICEHPFDGSWGYQVTGYYSVTSRYGNPEDFMYFVDKFHQNGIGVILDWVPGHFCKDEHGLYRFDGSPVYEYDNELMSENVEWGTSIFDYEKDYVKSFLISNALFWMDKYHIDGLRVDAVSYMLYLGAGKKNGDLLVNKYGGKENLEAIDFIKKLNEVVKIYFPDVIMIAEESTAWPQVTKPSHLGGLGFDFKWNMGWMNDMLKYMQMDPIYRKWHHNLITFSFTYAFSEKYILPLSHDEVVHGKKSLLEKMPGDYWQKFANLRLLYAYMIAHPGKKLLFMGSEFGQFAEWNFNKELDWMLLQFDKHTKIQSYLKELIELYKNEKSLHQLESDYNGFCWIDHQNYEESIISFMRKGEKDFIIAIFNFTPVPRSNYRVGVPKKGEYEEVFNSDLEKYGGSGCENKNVFVSNDLRWNSQPYHISIELPPLGALFIKCKNEVKDENDKN</sequence>
<evidence type="ECO:0000256" key="11">
    <source>
        <dbReference type="PIRSR" id="PIRSR000463-1"/>
    </source>
</evidence>
<protein>
    <recommendedName>
        <fullName evidence="10">1,4-alpha-glucan branching enzyme GlgB</fullName>
        <ecNumber evidence="10">2.4.1.18</ecNumber>
    </recommendedName>
    <alternativeName>
        <fullName evidence="10">1,4-alpha-D-glucan:1,4-alpha-D-glucan 6-glucosyl-transferase</fullName>
    </alternativeName>
    <alternativeName>
        <fullName evidence="10">Alpha-(1-&gt;4)-glucan branching enzyme</fullName>
    </alternativeName>
    <alternativeName>
        <fullName evidence="10">Glycogen branching enzyme</fullName>
        <shortName evidence="10">BE</shortName>
    </alternativeName>
</protein>
<dbReference type="FunFam" id="2.60.40.1180:FF:000002">
    <property type="entry name" value="1,4-alpha-glucan branching enzyme GlgB"/>
    <property type="match status" value="1"/>
</dbReference>
<dbReference type="RefSeq" id="WP_079410607.1">
    <property type="nucleotide sequence ID" value="NZ_MZGW01000001.1"/>
</dbReference>
<reference evidence="13 14" key="1">
    <citation type="submission" date="2017-03" db="EMBL/GenBank/DDBJ databases">
        <title>Genome sequence of Clostridium thermoalcaliphilum DSM 7309.</title>
        <authorList>
            <person name="Poehlein A."/>
            <person name="Daniel R."/>
        </authorList>
    </citation>
    <scope>NUCLEOTIDE SEQUENCE [LARGE SCALE GENOMIC DNA]</scope>
    <source>
        <strain evidence="13 14">DSM 7309</strain>
    </source>
</reference>
<proteinExistence type="inferred from homology"/>
<dbReference type="InterPro" id="IPR013783">
    <property type="entry name" value="Ig-like_fold"/>
</dbReference>
<keyword evidence="5 10" id="KW-0321">Glycogen metabolism</keyword>
<dbReference type="Pfam" id="PF00128">
    <property type="entry name" value="Alpha-amylase"/>
    <property type="match status" value="2"/>
</dbReference>
<keyword evidence="6 10" id="KW-0328">Glycosyltransferase</keyword>